<organism evidence="2 3">
    <name type="scientific">Lactuca virosa</name>
    <dbReference type="NCBI Taxonomy" id="75947"/>
    <lineage>
        <taxon>Eukaryota</taxon>
        <taxon>Viridiplantae</taxon>
        <taxon>Streptophyta</taxon>
        <taxon>Embryophyta</taxon>
        <taxon>Tracheophyta</taxon>
        <taxon>Spermatophyta</taxon>
        <taxon>Magnoliopsida</taxon>
        <taxon>eudicotyledons</taxon>
        <taxon>Gunneridae</taxon>
        <taxon>Pentapetalae</taxon>
        <taxon>asterids</taxon>
        <taxon>campanulids</taxon>
        <taxon>Asterales</taxon>
        <taxon>Asteraceae</taxon>
        <taxon>Cichorioideae</taxon>
        <taxon>Cichorieae</taxon>
        <taxon>Lactucinae</taxon>
        <taxon>Lactuca</taxon>
    </lineage>
</organism>
<proteinExistence type="predicted"/>
<name>A0AAU9LSN4_9ASTR</name>
<evidence type="ECO:0000313" key="3">
    <source>
        <dbReference type="Proteomes" id="UP001157418"/>
    </source>
</evidence>
<evidence type="ECO:0000256" key="1">
    <source>
        <dbReference type="SAM" id="MobiDB-lite"/>
    </source>
</evidence>
<reference evidence="2 3" key="1">
    <citation type="submission" date="2022-01" db="EMBL/GenBank/DDBJ databases">
        <authorList>
            <person name="Xiong W."/>
            <person name="Schranz E."/>
        </authorList>
    </citation>
    <scope>NUCLEOTIDE SEQUENCE [LARGE SCALE GENOMIC DNA]</scope>
</reference>
<accession>A0AAU9LSN4</accession>
<dbReference type="AlphaFoldDB" id="A0AAU9LSN4"/>
<keyword evidence="3" id="KW-1185">Reference proteome</keyword>
<evidence type="ECO:0000313" key="2">
    <source>
        <dbReference type="EMBL" id="CAH1417535.1"/>
    </source>
</evidence>
<protein>
    <submittedName>
        <fullName evidence="2">Uncharacterized protein</fullName>
    </submittedName>
</protein>
<gene>
    <name evidence="2" type="ORF">LVIROSA_LOCUS5211</name>
</gene>
<feature type="region of interest" description="Disordered" evidence="1">
    <location>
        <begin position="58"/>
        <end position="85"/>
    </location>
</feature>
<comment type="caution">
    <text evidence="2">The sequence shown here is derived from an EMBL/GenBank/DDBJ whole genome shotgun (WGS) entry which is preliminary data.</text>
</comment>
<dbReference type="Proteomes" id="UP001157418">
    <property type="component" value="Unassembled WGS sequence"/>
</dbReference>
<sequence length="124" mass="13303">MMTMMIISDVGTRLEDLGKVGEVSSLINGDTKHASTDTFLDHGRPLVSSNSFVFDSVSEEPNTEVAGLEGPLDSTGSWDHGSGGAPGVKEVQWTTFATEPVENDGNGFRSYNDFFTEFGDSSMD</sequence>
<dbReference type="EMBL" id="CAKMRJ010000108">
    <property type="protein sequence ID" value="CAH1417535.1"/>
    <property type="molecule type" value="Genomic_DNA"/>
</dbReference>